<name>A0ABD0L0M5_9CAEN</name>
<sequence>MTVFSKKENMSIRKNKEAVCYVFPTNVLLPQRHQLDICAFFPPKLKNKSKKDQQLTQVTSSLL</sequence>
<reference evidence="1 2" key="1">
    <citation type="journal article" date="2023" name="Sci. Data">
        <title>Genome assembly of the Korean intertidal mud-creeper Batillaria attramentaria.</title>
        <authorList>
            <person name="Patra A.K."/>
            <person name="Ho P.T."/>
            <person name="Jun S."/>
            <person name="Lee S.J."/>
            <person name="Kim Y."/>
            <person name="Won Y.J."/>
        </authorList>
    </citation>
    <scope>NUCLEOTIDE SEQUENCE [LARGE SCALE GENOMIC DNA]</scope>
    <source>
        <strain evidence="1">Wonlab-2016</strain>
    </source>
</reference>
<keyword evidence="2" id="KW-1185">Reference proteome</keyword>
<dbReference type="Proteomes" id="UP001519460">
    <property type="component" value="Unassembled WGS sequence"/>
</dbReference>
<accession>A0ABD0L0M5</accession>
<organism evidence="1 2">
    <name type="scientific">Batillaria attramentaria</name>
    <dbReference type="NCBI Taxonomy" id="370345"/>
    <lineage>
        <taxon>Eukaryota</taxon>
        <taxon>Metazoa</taxon>
        <taxon>Spiralia</taxon>
        <taxon>Lophotrochozoa</taxon>
        <taxon>Mollusca</taxon>
        <taxon>Gastropoda</taxon>
        <taxon>Caenogastropoda</taxon>
        <taxon>Sorbeoconcha</taxon>
        <taxon>Cerithioidea</taxon>
        <taxon>Batillariidae</taxon>
        <taxon>Batillaria</taxon>
    </lineage>
</organism>
<feature type="non-terminal residue" evidence="1">
    <location>
        <position position="63"/>
    </location>
</feature>
<dbReference type="EMBL" id="JACVVK020000101">
    <property type="protein sequence ID" value="KAK7492670.1"/>
    <property type="molecule type" value="Genomic_DNA"/>
</dbReference>
<gene>
    <name evidence="1" type="ORF">BaRGS_00016149</name>
</gene>
<comment type="caution">
    <text evidence="1">The sequence shown here is derived from an EMBL/GenBank/DDBJ whole genome shotgun (WGS) entry which is preliminary data.</text>
</comment>
<protein>
    <submittedName>
        <fullName evidence="1">Uncharacterized protein</fullName>
    </submittedName>
</protein>
<dbReference type="AlphaFoldDB" id="A0ABD0L0M5"/>
<evidence type="ECO:0000313" key="2">
    <source>
        <dbReference type="Proteomes" id="UP001519460"/>
    </source>
</evidence>
<evidence type="ECO:0000313" key="1">
    <source>
        <dbReference type="EMBL" id="KAK7492670.1"/>
    </source>
</evidence>
<proteinExistence type="predicted"/>